<gene>
    <name evidence="1" type="ORF">CL6EHI_188120</name>
</gene>
<evidence type="ECO:0000313" key="1">
    <source>
        <dbReference type="EMBL" id="GAT94961.1"/>
    </source>
</evidence>
<accession>A0A5K1VQG2</accession>
<dbReference type="VEuPathDB" id="AmoebaDB:EHI_188120"/>
<name>A0A5K1VQG2_ENTHI</name>
<dbReference type="EMBL" id="BDEQ01000001">
    <property type="protein sequence ID" value="GAT94961.1"/>
    <property type="molecule type" value="Genomic_DNA"/>
</dbReference>
<dbReference type="Proteomes" id="UP000078387">
    <property type="component" value="Unassembled WGS sequence"/>
</dbReference>
<sequence>MEKYGTTPNYHVKKVDHFGFSGTNAANGTGAYKQKSYCTIVGGVSGWDPSCRPQGKKQKLTLYHYYNGGMSFYVPIGDEPIFPQNYCKVAIINGFFDNILKLTEDVEGKWSTSSSVEKLFTWVHAKETKTGYRGTLVGDVVVEEDGFTWRLMDNGWYFIGKYPGYAL</sequence>
<dbReference type="VEuPathDB" id="AmoebaDB:EHI5A_003400"/>
<evidence type="ECO:0000313" key="2">
    <source>
        <dbReference type="Proteomes" id="UP000078387"/>
    </source>
</evidence>
<dbReference type="VEuPathDB" id="AmoebaDB:KM1_045330"/>
<dbReference type="AlphaFoldDB" id="A0A5K1VQG2"/>
<dbReference type="VEuPathDB" id="AmoebaDB:EHI7A_019490"/>
<dbReference type="VEuPathDB" id="AmoebaDB:EHI8A_024620"/>
<proteinExistence type="predicted"/>
<comment type="caution">
    <text evidence="1">The sequence shown here is derived from an EMBL/GenBank/DDBJ whole genome shotgun (WGS) entry which is preliminary data.</text>
</comment>
<organism evidence="1 2">
    <name type="scientific">Entamoeba histolytica</name>
    <dbReference type="NCBI Taxonomy" id="5759"/>
    <lineage>
        <taxon>Eukaryota</taxon>
        <taxon>Amoebozoa</taxon>
        <taxon>Evosea</taxon>
        <taxon>Archamoebae</taxon>
        <taxon>Mastigamoebida</taxon>
        <taxon>Entamoebidae</taxon>
        <taxon>Entamoeba</taxon>
    </lineage>
</organism>
<protein>
    <submittedName>
        <fullName evidence="1">Uncharacterized protein</fullName>
    </submittedName>
</protein>
<reference evidence="1 2" key="1">
    <citation type="submission" date="2016-05" db="EMBL/GenBank/DDBJ databases">
        <title>First whole genome sequencing of Entamoeba histolytica HM1:IMSS-clone-6.</title>
        <authorList>
            <person name="Mukherjee Avik.K."/>
            <person name="Izumyama S."/>
            <person name="Nakada-Tsukui K."/>
            <person name="Nozaki T."/>
        </authorList>
    </citation>
    <scope>NUCLEOTIDE SEQUENCE [LARGE SCALE GENOMIC DNA]</scope>
    <source>
        <strain evidence="1 2">HM1:IMSS clone 6</strain>
    </source>
</reference>